<dbReference type="GO" id="GO:1990904">
    <property type="term" value="C:ribonucleoprotein complex"/>
    <property type="evidence" value="ECO:0007669"/>
    <property type="project" value="UniProtKB-UniRule"/>
</dbReference>
<comment type="caution">
    <text evidence="5">The sequence shown here is derived from an EMBL/GenBank/DDBJ whole genome shotgun (WGS) entry which is preliminary data.</text>
</comment>
<evidence type="ECO:0000313" key="5">
    <source>
        <dbReference type="EMBL" id="PUU77542.1"/>
    </source>
</evidence>
<evidence type="ECO:0000256" key="1">
    <source>
        <dbReference type="ARBA" id="ARBA00022884"/>
    </source>
</evidence>
<keyword evidence="1 2" id="KW-0694">RNA-binding</keyword>
<evidence type="ECO:0000256" key="2">
    <source>
        <dbReference type="PROSITE-ProRule" id="PRU01288"/>
    </source>
</evidence>
<dbReference type="AlphaFoldDB" id="A0A2T6ZPZ2"/>
<sequence length="462" mass="53341">MFVPRQLQRKVLHQQAKEFTPLAPTEKSTKDGHIDPTLAKEMVMTLEILFSDYGIENGPPEWFSTRMRSVEGEGDFIHLSALLDCPLLAEMKPKPSQVTFRKALTQYPSDFLQLSKDKYYIRRRHEYLPSPKSPAGHQRGLEDSTIYIEPHVTGITLNPGRVARMLSQSAIPRKYLPVQFVEAGDTAWAFVILSTAVSHEDAENQELWPKDWIIMTKREWRRRDEEYQQLRRRRPTFPTRIRAPKRHDRAPGSSAQQMWPDRPIASTVPADPASPREDDQKMNADYELGLIVYLTNIHPLTTKETITSFITRQVDRYNRKKSSSKIKHNPSAMYEDGPPVNINYVDYQKGLTTAHLRLRKVQDSELVVSALKKRKRRMQDGNDKKGKKVVNDGGREDWVKATNVKGDEEKIYWEKVLAAKWKGKGKNKRKGPSQPITLDVRPSYEREHTDAGEPSKKIKFED</sequence>
<dbReference type="InterPro" id="IPR012677">
    <property type="entry name" value="Nucleotide-bd_a/b_plait_sf"/>
</dbReference>
<keyword evidence="6" id="KW-1185">Reference proteome</keyword>
<dbReference type="EMBL" id="NESQ01000150">
    <property type="protein sequence ID" value="PUU77542.1"/>
    <property type="molecule type" value="Genomic_DNA"/>
</dbReference>
<accession>A0A2T6ZPZ2</accession>
<organism evidence="5 6">
    <name type="scientific">Tuber borchii</name>
    <name type="common">White truffle</name>
    <dbReference type="NCBI Taxonomy" id="42251"/>
    <lineage>
        <taxon>Eukaryota</taxon>
        <taxon>Fungi</taxon>
        <taxon>Dikarya</taxon>
        <taxon>Ascomycota</taxon>
        <taxon>Pezizomycotina</taxon>
        <taxon>Pezizomycetes</taxon>
        <taxon>Pezizales</taxon>
        <taxon>Tuberaceae</taxon>
        <taxon>Tuber</taxon>
    </lineage>
</organism>
<name>A0A2T6ZPZ2_TUBBO</name>
<dbReference type="PROSITE" id="PS51939">
    <property type="entry name" value="XRRM"/>
    <property type="match status" value="1"/>
</dbReference>
<dbReference type="Gene3D" id="3.30.70.330">
    <property type="match status" value="1"/>
</dbReference>
<evidence type="ECO:0000259" key="4">
    <source>
        <dbReference type="PROSITE" id="PS51939"/>
    </source>
</evidence>
<feature type="compositionally biased region" description="Basic and acidic residues" evidence="3">
    <location>
        <begin position="442"/>
        <end position="462"/>
    </location>
</feature>
<evidence type="ECO:0000256" key="3">
    <source>
        <dbReference type="SAM" id="MobiDB-lite"/>
    </source>
</evidence>
<proteinExistence type="predicted"/>
<dbReference type="GO" id="GO:1904868">
    <property type="term" value="P:telomerase catalytic core complex assembly"/>
    <property type="evidence" value="ECO:0007669"/>
    <property type="project" value="InterPro"/>
</dbReference>
<dbReference type="STRING" id="42251.A0A2T6ZPZ2"/>
<dbReference type="OrthoDB" id="439993at2759"/>
<feature type="region of interest" description="Disordered" evidence="3">
    <location>
        <begin position="422"/>
        <end position="462"/>
    </location>
</feature>
<dbReference type="InterPro" id="IPR045537">
    <property type="entry name" value="Lar7_xRRM"/>
</dbReference>
<evidence type="ECO:0000313" key="6">
    <source>
        <dbReference type="Proteomes" id="UP000244722"/>
    </source>
</evidence>
<dbReference type="GO" id="GO:0070034">
    <property type="term" value="F:telomerase RNA binding"/>
    <property type="evidence" value="ECO:0007669"/>
    <property type="project" value="InterPro"/>
</dbReference>
<protein>
    <recommendedName>
        <fullName evidence="4">XRRM domain-containing protein</fullName>
    </recommendedName>
</protein>
<feature type="region of interest" description="Disordered" evidence="3">
    <location>
        <begin position="236"/>
        <end position="280"/>
    </location>
</feature>
<dbReference type="Proteomes" id="UP000244722">
    <property type="component" value="Unassembled WGS sequence"/>
</dbReference>
<dbReference type="Pfam" id="PF19977">
    <property type="entry name" value="xRRM"/>
    <property type="match status" value="1"/>
</dbReference>
<dbReference type="InterPro" id="IPR014886">
    <property type="entry name" value="La_xRRM"/>
</dbReference>
<reference evidence="5 6" key="1">
    <citation type="submission" date="2017-04" db="EMBL/GenBank/DDBJ databases">
        <title>Draft genome sequence of Tuber borchii Vittad., a whitish edible truffle.</title>
        <authorList>
            <consortium name="DOE Joint Genome Institute"/>
            <person name="Murat C."/>
            <person name="Kuo A."/>
            <person name="Barry K.W."/>
            <person name="Clum A."/>
            <person name="Dockter R.B."/>
            <person name="Fauchery L."/>
            <person name="Iotti M."/>
            <person name="Kohler A."/>
            <person name="Labutti K."/>
            <person name="Lindquist E.A."/>
            <person name="Lipzen A."/>
            <person name="Ohm R.A."/>
            <person name="Wang M."/>
            <person name="Grigoriev I.V."/>
            <person name="Zambonelli A."/>
            <person name="Martin F.M."/>
        </authorList>
    </citation>
    <scope>NUCLEOTIDE SEQUENCE [LARGE SCALE GENOMIC DNA]</scope>
    <source>
        <strain evidence="5 6">Tbo3840</strain>
    </source>
</reference>
<feature type="compositionally biased region" description="Basic residues" evidence="3">
    <location>
        <begin position="422"/>
        <end position="431"/>
    </location>
</feature>
<gene>
    <name evidence="5" type="ORF">B9Z19DRAFT_986510</name>
</gene>
<feature type="domain" description="XRRM" evidence="4">
    <location>
        <begin position="285"/>
        <end position="446"/>
    </location>
</feature>